<comment type="similarity">
    <text evidence="4">Belongs to the peptidase S1 family. CLIP subfamily.</text>
</comment>
<dbReference type="Pfam" id="PF00089">
    <property type="entry name" value="Trypsin"/>
    <property type="match status" value="1"/>
</dbReference>
<protein>
    <recommendedName>
        <fullName evidence="7">Peptidase S1 domain-containing protein</fullName>
    </recommendedName>
</protein>
<keyword evidence="1 6" id="KW-0732">Signal</keyword>
<evidence type="ECO:0000256" key="3">
    <source>
        <dbReference type="ARBA" id="ARBA00023180"/>
    </source>
</evidence>
<keyword evidence="2" id="KW-1015">Disulfide bond</keyword>
<evidence type="ECO:0000256" key="5">
    <source>
        <dbReference type="RuleBase" id="RU363034"/>
    </source>
</evidence>
<evidence type="ECO:0000256" key="1">
    <source>
        <dbReference type="ARBA" id="ARBA00022729"/>
    </source>
</evidence>
<reference evidence="8" key="1">
    <citation type="submission" date="2015-11" db="EMBL/GenBank/DDBJ databases">
        <title>De novo transcriptome assembly of four potential Pierce s Disease insect vectors from Arizona vineyards.</title>
        <authorList>
            <person name="Tassone E.E."/>
        </authorList>
    </citation>
    <scope>NUCLEOTIDE SEQUENCE</scope>
</reference>
<keyword evidence="3" id="KW-0325">Glycoprotein</keyword>
<dbReference type="PRINTS" id="PR00722">
    <property type="entry name" value="CHYMOTRYPSIN"/>
</dbReference>
<dbReference type="InterPro" id="IPR001254">
    <property type="entry name" value="Trypsin_dom"/>
</dbReference>
<name>A0A1B6L1X3_9HEMI</name>
<dbReference type="Gene3D" id="2.40.10.10">
    <property type="entry name" value="Trypsin-like serine proteases"/>
    <property type="match status" value="2"/>
</dbReference>
<evidence type="ECO:0000259" key="7">
    <source>
        <dbReference type="PROSITE" id="PS50240"/>
    </source>
</evidence>
<dbReference type="InterPro" id="IPR018114">
    <property type="entry name" value="TRYPSIN_HIS"/>
</dbReference>
<dbReference type="GO" id="GO:0004252">
    <property type="term" value="F:serine-type endopeptidase activity"/>
    <property type="evidence" value="ECO:0007669"/>
    <property type="project" value="InterPro"/>
</dbReference>
<evidence type="ECO:0000313" key="8">
    <source>
        <dbReference type="EMBL" id="JAT17666.1"/>
    </source>
</evidence>
<proteinExistence type="inferred from homology"/>
<feature type="domain" description="Peptidase S1" evidence="7">
    <location>
        <begin position="59"/>
        <end position="325"/>
    </location>
</feature>
<dbReference type="SMART" id="SM00020">
    <property type="entry name" value="Tryp_SPc"/>
    <property type="match status" value="1"/>
</dbReference>
<dbReference type="SUPFAM" id="SSF50494">
    <property type="entry name" value="Trypsin-like serine proteases"/>
    <property type="match status" value="1"/>
</dbReference>
<dbReference type="EMBL" id="GEBQ01022311">
    <property type="protein sequence ID" value="JAT17666.1"/>
    <property type="molecule type" value="Transcribed_RNA"/>
</dbReference>
<keyword evidence="5" id="KW-0645">Protease</keyword>
<feature type="chain" id="PRO_5008587051" description="Peptidase S1 domain-containing protein" evidence="6">
    <location>
        <begin position="22"/>
        <end position="326"/>
    </location>
</feature>
<keyword evidence="5" id="KW-0378">Hydrolase</keyword>
<organism evidence="8">
    <name type="scientific">Graphocephala atropunctata</name>
    <dbReference type="NCBI Taxonomy" id="36148"/>
    <lineage>
        <taxon>Eukaryota</taxon>
        <taxon>Metazoa</taxon>
        <taxon>Ecdysozoa</taxon>
        <taxon>Arthropoda</taxon>
        <taxon>Hexapoda</taxon>
        <taxon>Insecta</taxon>
        <taxon>Pterygota</taxon>
        <taxon>Neoptera</taxon>
        <taxon>Paraneoptera</taxon>
        <taxon>Hemiptera</taxon>
        <taxon>Auchenorrhyncha</taxon>
        <taxon>Membracoidea</taxon>
        <taxon>Cicadellidae</taxon>
        <taxon>Cicadellinae</taxon>
        <taxon>Cicadellini</taxon>
        <taxon>Graphocephala</taxon>
    </lineage>
</organism>
<accession>A0A1B6L1X3</accession>
<dbReference type="InterPro" id="IPR043504">
    <property type="entry name" value="Peptidase_S1_PA_chymotrypsin"/>
</dbReference>
<evidence type="ECO:0000256" key="4">
    <source>
        <dbReference type="ARBA" id="ARBA00024195"/>
    </source>
</evidence>
<dbReference type="PROSITE" id="PS00135">
    <property type="entry name" value="TRYPSIN_SER"/>
    <property type="match status" value="1"/>
</dbReference>
<dbReference type="FunFam" id="2.40.10.10:FF:000028">
    <property type="entry name" value="Serine protease easter"/>
    <property type="match status" value="1"/>
</dbReference>
<dbReference type="PANTHER" id="PTHR24252">
    <property type="entry name" value="ACROSIN-RELATED"/>
    <property type="match status" value="1"/>
</dbReference>
<gene>
    <name evidence="8" type="ORF">g.6325</name>
</gene>
<dbReference type="PROSITE" id="PS50240">
    <property type="entry name" value="TRYPSIN_DOM"/>
    <property type="match status" value="1"/>
</dbReference>
<dbReference type="CDD" id="cd00190">
    <property type="entry name" value="Tryp_SPc"/>
    <property type="match status" value="1"/>
</dbReference>
<dbReference type="InterPro" id="IPR033116">
    <property type="entry name" value="TRYPSIN_SER"/>
</dbReference>
<dbReference type="InterPro" id="IPR009003">
    <property type="entry name" value="Peptidase_S1_PA"/>
</dbReference>
<dbReference type="AlphaFoldDB" id="A0A1B6L1X3"/>
<dbReference type="PROSITE" id="PS00134">
    <property type="entry name" value="TRYPSIN_HIS"/>
    <property type="match status" value="1"/>
</dbReference>
<dbReference type="PANTHER" id="PTHR24252:SF7">
    <property type="entry name" value="HYALIN"/>
    <property type="match status" value="1"/>
</dbReference>
<keyword evidence="5" id="KW-0720">Serine protease</keyword>
<evidence type="ECO:0000256" key="2">
    <source>
        <dbReference type="ARBA" id="ARBA00023157"/>
    </source>
</evidence>
<dbReference type="GO" id="GO:0006508">
    <property type="term" value="P:proteolysis"/>
    <property type="evidence" value="ECO:0007669"/>
    <property type="project" value="UniProtKB-KW"/>
</dbReference>
<dbReference type="InterPro" id="IPR001314">
    <property type="entry name" value="Peptidase_S1A"/>
</dbReference>
<sequence>MQNSVVNVLSAVIAVVFLCGAADRYHFPSHDWGYKKHPNWSLLPHNECGFTEINRKHKIIGGAEAYIGQFPWMVGLLDPNEPIKTAQIFCGGSLINDRYVVSAAHCSLSERYGLVKYVVLGEHYQNTVEDCDDFRCSVPAITMRVEENIIHPAYRTVGHPKHAIALNDISLLRLRDRVANYNEFIRPICLPTFTSLQGESLDGCDLETSGWGAMGPYKASPSSDVLRWVHVLISDEECSTWNPYMLTQICAKADEGADSCPGDSGGPLMATVLSTTRRSYVTVLVGVTSYGSSKDEYDSSKTCGSHIGVYTKVTQYVDWILDTIRK</sequence>
<evidence type="ECO:0000256" key="6">
    <source>
        <dbReference type="SAM" id="SignalP"/>
    </source>
</evidence>
<feature type="signal peptide" evidence="6">
    <location>
        <begin position="1"/>
        <end position="21"/>
    </location>
</feature>